<feature type="region of interest" description="Disordered" evidence="1">
    <location>
        <begin position="36"/>
        <end position="551"/>
    </location>
</feature>
<organism evidence="2 3">
    <name type="scientific">Cercophora samala</name>
    <dbReference type="NCBI Taxonomy" id="330535"/>
    <lineage>
        <taxon>Eukaryota</taxon>
        <taxon>Fungi</taxon>
        <taxon>Dikarya</taxon>
        <taxon>Ascomycota</taxon>
        <taxon>Pezizomycotina</taxon>
        <taxon>Sordariomycetes</taxon>
        <taxon>Sordariomycetidae</taxon>
        <taxon>Sordariales</taxon>
        <taxon>Lasiosphaeriaceae</taxon>
        <taxon>Cercophora</taxon>
    </lineage>
</organism>
<feature type="region of interest" description="Disordered" evidence="1">
    <location>
        <begin position="1"/>
        <end position="22"/>
    </location>
</feature>
<dbReference type="AlphaFoldDB" id="A0AA39ZAP9"/>
<feature type="compositionally biased region" description="Basic and acidic residues" evidence="1">
    <location>
        <begin position="149"/>
        <end position="164"/>
    </location>
</feature>
<evidence type="ECO:0000256" key="1">
    <source>
        <dbReference type="SAM" id="MobiDB-lite"/>
    </source>
</evidence>
<feature type="compositionally biased region" description="Polar residues" evidence="1">
    <location>
        <begin position="196"/>
        <end position="234"/>
    </location>
</feature>
<proteinExistence type="predicted"/>
<accession>A0AA39ZAP9</accession>
<feature type="compositionally biased region" description="Basic and acidic residues" evidence="1">
    <location>
        <begin position="421"/>
        <end position="448"/>
    </location>
</feature>
<feature type="compositionally biased region" description="Polar residues" evidence="1">
    <location>
        <begin position="298"/>
        <end position="329"/>
    </location>
</feature>
<gene>
    <name evidence="2" type="ORF">QBC41DRAFT_139025</name>
</gene>
<dbReference type="EMBL" id="JAULSY010000072">
    <property type="protein sequence ID" value="KAK0667456.1"/>
    <property type="molecule type" value="Genomic_DNA"/>
</dbReference>
<protein>
    <recommendedName>
        <fullName evidence="4">TeaA receptor TeaR</fullName>
    </recommendedName>
</protein>
<evidence type="ECO:0008006" key="4">
    <source>
        <dbReference type="Google" id="ProtNLM"/>
    </source>
</evidence>
<comment type="caution">
    <text evidence="2">The sequence shown here is derived from an EMBL/GenBank/DDBJ whole genome shotgun (WGS) entry which is preliminary data.</text>
</comment>
<feature type="compositionally biased region" description="Basic and acidic residues" evidence="1">
    <location>
        <begin position="36"/>
        <end position="49"/>
    </location>
</feature>
<feature type="compositionally biased region" description="Pro residues" evidence="1">
    <location>
        <begin position="506"/>
        <end position="521"/>
    </location>
</feature>
<name>A0AA39ZAP9_9PEZI</name>
<evidence type="ECO:0000313" key="2">
    <source>
        <dbReference type="EMBL" id="KAK0667456.1"/>
    </source>
</evidence>
<keyword evidence="3" id="KW-1185">Reference proteome</keyword>
<feature type="compositionally biased region" description="Polar residues" evidence="1">
    <location>
        <begin position="254"/>
        <end position="263"/>
    </location>
</feature>
<feature type="compositionally biased region" description="Polar residues" evidence="1">
    <location>
        <begin position="365"/>
        <end position="377"/>
    </location>
</feature>
<sequence length="551" mass="60038">MAAVSQTTTAFSSSAAHDTSYPWDLAVPDEIESDLHDGKRLLHDEDAYSSHRQPLASQNGNSTLHSTATGLDSISRKYANGDAGSDMKSFDPAYATQNHHKQSKPRSIQDHASSLESSEAFDSETRGNGPEGLQRTGPRDSTPPIGQEDNSKWIHRDKLARIESEELQAAGIFLPRQRDRARSKSQNRARRDQSQDKLNGSGRSIGGTDNASRSRKNSGATTTEPKTPDLNSIPSWDLRRPEEIVEEGDGYWISTGSGKNTSKIPVAKVSPVPIPSEHIERDTLLARKRDGSPGEDSISYSRTRARSGSNATSLGKLTPSEGTAHSAGQPNKRIDPSPKKPVGTRKPKAANGAAGRPKTRGGPSKDSTSSGTRPNTRSGEREFSSSSKPMEGEPPWMISAYRPDPRLPPDQQLLPTVAKRLAQERMEREGKFGNVYDREFRPLTDEGFLKPPENSTGQEERDPEKEAQDEEQGDWPLRPEVRSPTFGGRANSYSTMPKISDKPAMSPLPSPRTPGPQPQTQPQPSSTVKVPEPPEEDPSQKKGGCGCCIVM</sequence>
<evidence type="ECO:0000313" key="3">
    <source>
        <dbReference type="Proteomes" id="UP001174997"/>
    </source>
</evidence>
<feature type="compositionally biased region" description="Basic and acidic residues" evidence="1">
    <location>
        <begin position="277"/>
        <end position="292"/>
    </location>
</feature>
<feature type="compositionally biased region" description="Low complexity" evidence="1">
    <location>
        <begin position="1"/>
        <end position="20"/>
    </location>
</feature>
<feature type="compositionally biased region" description="Polar residues" evidence="1">
    <location>
        <begin position="50"/>
        <end position="72"/>
    </location>
</feature>
<dbReference type="Proteomes" id="UP001174997">
    <property type="component" value="Unassembled WGS sequence"/>
</dbReference>
<reference evidence="2" key="1">
    <citation type="submission" date="2023-06" db="EMBL/GenBank/DDBJ databases">
        <title>Genome-scale phylogeny and comparative genomics of the fungal order Sordariales.</title>
        <authorList>
            <consortium name="Lawrence Berkeley National Laboratory"/>
            <person name="Hensen N."/>
            <person name="Bonometti L."/>
            <person name="Westerberg I."/>
            <person name="Brannstrom I.O."/>
            <person name="Guillou S."/>
            <person name="Cros-Aarteil S."/>
            <person name="Calhoun S."/>
            <person name="Haridas S."/>
            <person name="Kuo A."/>
            <person name="Mondo S."/>
            <person name="Pangilinan J."/>
            <person name="Riley R."/>
            <person name="Labutti K."/>
            <person name="Andreopoulos B."/>
            <person name="Lipzen A."/>
            <person name="Chen C."/>
            <person name="Yanf M."/>
            <person name="Daum C."/>
            <person name="Ng V."/>
            <person name="Clum A."/>
            <person name="Steindorff A."/>
            <person name="Ohm R."/>
            <person name="Martin F."/>
            <person name="Silar P."/>
            <person name="Natvig D."/>
            <person name="Lalanne C."/>
            <person name="Gautier V."/>
            <person name="Ament-Velasquez S.L."/>
            <person name="Kruys A."/>
            <person name="Hutchinson M.I."/>
            <person name="Powell A.J."/>
            <person name="Barry K."/>
            <person name="Miller A.N."/>
            <person name="Grigoriev I.V."/>
            <person name="Debuchy R."/>
            <person name="Gladieux P."/>
            <person name="Thoren M.H."/>
            <person name="Johannesson H."/>
        </authorList>
    </citation>
    <scope>NUCLEOTIDE SEQUENCE</scope>
    <source>
        <strain evidence="2">CBS 307.81</strain>
    </source>
</reference>